<dbReference type="InterPro" id="IPR010941">
    <property type="entry name" value="PhaC_N"/>
</dbReference>
<dbReference type="GO" id="GO:0016746">
    <property type="term" value="F:acyltransferase activity"/>
    <property type="evidence" value="ECO:0007669"/>
    <property type="project" value="UniProtKB-KW"/>
</dbReference>
<gene>
    <name evidence="5" type="ORF">JJB74_24015</name>
</gene>
<evidence type="ECO:0000259" key="4">
    <source>
        <dbReference type="Pfam" id="PF12551"/>
    </source>
</evidence>
<evidence type="ECO:0000259" key="3">
    <source>
        <dbReference type="Pfam" id="PF07167"/>
    </source>
</evidence>
<dbReference type="Proteomes" id="UP000622890">
    <property type="component" value="Unassembled WGS sequence"/>
</dbReference>
<keyword evidence="1" id="KW-0808">Transferase</keyword>
<dbReference type="InterPro" id="IPR051321">
    <property type="entry name" value="PHA/PHB_synthase"/>
</dbReference>
<keyword evidence="6" id="KW-1185">Reference proteome</keyword>
<sequence length="597" mass="66882">MNKPIPLHHPPEREASAWLGKPHHVPSAPQRAVDDIDRLLHALFGRLFYNISPASMAMAFFDWWVHLAISPSRQQELAYEAFNREMRMALYGLNALLSPQHAPPAPVVPLPQDKRFSDPSWERWPFNLIYQSFLLNQQWWHRASSGLRGVSPHHEDVVTFTLRQWLDTVAPSNFVATNPVVLQKTMQTGGANLVSGAAALWSDLMRNASGARPPASEHFRVGENVAITPGKVVLRNRLMELIQYSPATQETHAVPLLIVPAWIMKYYILDLSPENSLVRYLVDAGYTVFMISWKNPDAGDRDLGMEDYRRLGVMSAIHEIQRITGAEKVNAVGYCLGGTLLSIAAAAMAREGDDRLNSISLFASQVDFKEPGELSLFIDDSQVALMESMMWQQGYLDTTQMAGAFHLLRSNDLIWSRLLNQYLLGQPDPQNDLMAWNADATRMPYRMHSEYLRHLFLGNDLAEGRYLVDGKPIALSDIRAPIFSVGTVTDHVAPWRSAFKIHLATDTEVTFLLTSGGHNAGVVSPPGKANRQYQIATRAPQDAYIDPETWLETVPEQPGSWWPAWEAWLGVHSGPMGAPPEMGRALEKAPGRYVMQP</sequence>
<dbReference type="PANTHER" id="PTHR36837:SF5">
    <property type="entry name" value="POLY-3-HYDROXYBUTYRATE SYNTHASE"/>
    <property type="match status" value="1"/>
</dbReference>
<dbReference type="AlphaFoldDB" id="A0A934T291"/>
<organism evidence="5 6">
    <name type="scientific">Noviherbaspirillum pedocola</name>
    <dbReference type="NCBI Taxonomy" id="2801341"/>
    <lineage>
        <taxon>Bacteria</taxon>
        <taxon>Pseudomonadati</taxon>
        <taxon>Pseudomonadota</taxon>
        <taxon>Betaproteobacteria</taxon>
        <taxon>Burkholderiales</taxon>
        <taxon>Oxalobacteraceae</taxon>
        <taxon>Noviherbaspirillum</taxon>
    </lineage>
</organism>
<keyword evidence="2" id="KW-0012">Acyltransferase</keyword>
<dbReference type="Gene3D" id="3.40.50.1820">
    <property type="entry name" value="alpha/beta hydrolase"/>
    <property type="match status" value="1"/>
</dbReference>
<dbReference type="GO" id="GO:0042619">
    <property type="term" value="P:poly-hydroxybutyrate biosynthetic process"/>
    <property type="evidence" value="ECO:0007669"/>
    <property type="project" value="InterPro"/>
</dbReference>
<dbReference type="InterPro" id="IPR022211">
    <property type="entry name" value="PHBC_N"/>
</dbReference>
<dbReference type="SUPFAM" id="SSF53474">
    <property type="entry name" value="alpha/beta-Hydrolases"/>
    <property type="match status" value="1"/>
</dbReference>
<dbReference type="InterPro" id="IPR029058">
    <property type="entry name" value="AB_hydrolase_fold"/>
</dbReference>
<reference evidence="5" key="1">
    <citation type="submission" date="2021-01" db="EMBL/GenBank/DDBJ databases">
        <title>Genome sequence of strain Noviherbaspirillum sp. DKR-6.</title>
        <authorList>
            <person name="Chaudhary D.K."/>
        </authorList>
    </citation>
    <scope>NUCLEOTIDE SEQUENCE</scope>
    <source>
        <strain evidence="5">DKR-6</strain>
    </source>
</reference>
<evidence type="ECO:0000313" key="6">
    <source>
        <dbReference type="Proteomes" id="UP000622890"/>
    </source>
</evidence>
<evidence type="ECO:0000313" key="5">
    <source>
        <dbReference type="EMBL" id="MBK4737699.1"/>
    </source>
</evidence>
<protein>
    <submittedName>
        <fullName evidence="5">Polyhydroxyalkanoic acid synthase</fullName>
    </submittedName>
</protein>
<dbReference type="EMBL" id="JAEPBG010000014">
    <property type="protein sequence ID" value="MBK4737699.1"/>
    <property type="molecule type" value="Genomic_DNA"/>
</dbReference>
<dbReference type="Pfam" id="PF07167">
    <property type="entry name" value="PhaC_N"/>
    <property type="match status" value="1"/>
</dbReference>
<dbReference type="PANTHER" id="PTHR36837">
    <property type="entry name" value="POLY(3-HYDROXYALKANOATE) POLYMERASE SUBUNIT PHAC"/>
    <property type="match status" value="1"/>
</dbReference>
<feature type="domain" description="Poly-beta-hydroxybutyrate polymerase N-terminal" evidence="4">
    <location>
        <begin position="33"/>
        <end position="73"/>
    </location>
</feature>
<dbReference type="Pfam" id="PF12551">
    <property type="entry name" value="PHBC_N"/>
    <property type="match status" value="1"/>
</dbReference>
<name>A0A934T291_9BURK</name>
<evidence type="ECO:0000256" key="2">
    <source>
        <dbReference type="ARBA" id="ARBA00023315"/>
    </source>
</evidence>
<comment type="caution">
    <text evidence="5">The sequence shown here is derived from an EMBL/GenBank/DDBJ whole genome shotgun (WGS) entry which is preliminary data.</text>
</comment>
<accession>A0A934T291</accession>
<evidence type="ECO:0000256" key="1">
    <source>
        <dbReference type="ARBA" id="ARBA00022679"/>
    </source>
</evidence>
<proteinExistence type="predicted"/>
<feature type="domain" description="Poly-beta-hydroxybutyrate polymerase N-terminal" evidence="3">
    <location>
        <begin position="112"/>
        <end position="281"/>
    </location>
</feature>